<dbReference type="Proteomes" id="UP000193144">
    <property type="component" value="Unassembled WGS sequence"/>
</dbReference>
<proteinExistence type="predicted"/>
<sequence>MSERTKLRVAIVGAGIASLTAAIALKDRLRAKRHYKTNEIVSADRHNGHVEDRHLTSRYYRAHLQRALLEHVDSAQLHLGRSFLSVNFDDSIQRLIIHFRNGSSAQADLLLGSDGIHSHIRRQFVLSSGTKWTGWVTFHSVFPFSHVSHILDLPDEAAHFWGPDRTLFMSRLGENLFTFVGSYQSDPDVPGAPYKDSEWDSDGDVNVQKEYYKDWSHMIRAVVDVIPEWNRLVGVGNGRVTLASDAAHAHGGAFAAGGSLAIDDAWAFAESILHVFPRDATGLPSGRDIDRALRLYERTRKPHTDRVLSTVHAGNRAKIANIGKPETDAELRARMPSRSDPAWIHEHDLQTTLKKALQGGLGWTQIEQCDN</sequence>
<organism evidence="5 6">
    <name type="scientific">Clohesyomyces aquaticus</name>
    <dbReference type="NCBI Taxonomy" id="1231657"/>
    <lineage>
        <taxon>Eukaryota</taxon>
        <taxon>Fungi</taxon>
        <taxon>Dikarya</taxon>
        <taxon>Ascomycota</taxon>
        <taxon>Pezizomycotina</taxon>
        <taxon>Dothideomycetes</taxon>
        <taxon>Pleosporomycetidae</taxon>
        <taxon>Pleosporales</taxon>
        <taxon>Lindgomycetaceae</taxon>
        <taxon>Clohesyomyces</taxon>
    </lineage>
</organism>
<reference evidence="5 6" key="1">
    <citation type="submission" date="2016-07" db="EMBL/GenBank/DDBJ databases">
        <title>Pervasive Adenine N6-methylation of Active Genes in Fungi.</title>
        <authorList>
            <consortium name="DOE Joint Genome Institute"/>
            <person name="Mondo S.J."/>
            <person name="Dannebaum R.O."/>
            <person name="Kuo R.C."/>
            <person name="Labutti K."/>
            <person name="Haridas S."/>
            <person name="Kuo A."/>
            <person name="Salamov A."/>
            <person name="Ahrendt S.R."/>
            <person name="Lipzen A."/>
            <person name="Sullivan W."/>
            <person name="Andreopoulos W.B."/>
            <person name="Clum A."/>
            <person name="Lindquist E."/>
            <person name="Daum C."/>
            <person name="Ramamoorthy G.K."/>
            <person name="Gryganskyi A."/>
            <person name="Culley D."/>
            <person name="Magnuson J.K."/>
            <person name="James T.Y."/>
            <person name="O'Malley M.A."/>
            <person name="Stajich J.E."/>
            <person name="Spatafora J.W."/>
            <person name="Visel A."/>
            <person name="Grigoriev I.V."/>
        </authorList>
    </citation>
    <scope>NUCLEOTIDE SEQUENCE [LARGE SCALE GENOMIC DNA]</scope>
    <source>
        <strain evidence="5 6">CBS 115471</strain>
    </source>
</reference>
<keyword evidence="3" id="KW-0560">Oxidoreductase</keyword>
<dbReference type="GO" id="GO:0004497">
    <property type="term" value="F:monooxygenase activity"/>
    <property type="evidence" value="ECO:0007669"/>
    <property type="project" value="UniProtKB-KW"/>
</dbReference>
<dbReference type="GO" id="GO:0071949">
    <property type="term" value="F:FAD binding"/>
    <property type="evidence" value="ECO:0007669"/>
    <property type="project" value="InterPro"/>
</dbReference>
<evidence type="ECO:0000256" key="1">
    <source>
        <dbReference type="ARBA" id="ARBA00022630"/>
    </source>
</evidence>
<name>A0A1Y1YJ03_9PLEO</name>
<dbReference type="EMBL" id="MCFA01000224">
    <property type="protein sequence ID" value="ORX97962.1"/>
    <property type="molecule type" value="Genomic_DNA"/>
</dbReference>
<feature type="domain" description="FAD-binding" evidence="4">
    <location>
        <begin position="38"/>
        <end position="277"/>
    </location>
</feature>
<evidence type="ECO:0000313" key="5">
    <source>
        <dbReference type="EMBL" id="ORX97962.1"/>
    </source>
</evidence>
<keyword evidence="6" id="KW-1185">Reference proteome</keyword>
<dbReference type="Gene3D" id="3.50.50.60">
    <property type="entry name" value="FAD/NAD(P)-binding domain"/>
    <property type="match status" value="1"/>
</dbReference>
<evidence type="ECO:0000313" key="6">
    <source>
        <dbReference type="Proteomes" id="UP000193144"/>
    </source>
</evidence>
<dbReference type="InterPro" id="IPR051104">
    <property type="entry name" value="FAD_monoxygenase"/>
</dbReference>
<comment type="caution">
    <text evidence="5">The sequence shown here is derived from an EMBL/GenBank/DDBJ whole genome shotgun (WGS) entry which is preliminary data.</text>
</comment>
<dbReference type="SUPFAM" id="SSF51905">
    <property type="entry name" value="FAD/NAD(P)-binding domain"/>
    <property type="match status" value="1"/>
</dbReference>
<keyword evidence="2" id="KW-0274">FAD</keyword>
<dbReference type="InterPro" id="IPR002938">
    <property type="entry name" value="FAD-bd"/>
</dbReference>
<keyword evidence="1" id="KW-0285">Flavoprotein</keyword>
<dbReference type="OrthoDB" id="417877at2759"/>
<dbReference type="PANTHER" id="PTHR46720">
    <property type="entry name" value="HYDROXYLASE, PUTATIVE (AFU_ORTHOLOGUE AFUA_3G01460)-RELATED"/>
    <property type="match status" value="1"/>
</dbReference>
<evidence type="ECO:0000256" key="3">
    <source>
        <dbReference type="ARBA" id="ARBA00023002"/>
    </source>
</evidence>
<evidence type="ECO:0000259" key="4">
    <source>
        <dbReference type="Pfam" id="PF01494"/>
    </source>
</evidence>
<evidence type="ECO:0000256" key="2">
    <source>
        <dbReference type="ARBA" id="ARBA00022827"/>
    </source>
</evidence>
<gene>
    <name evidence="5" type="ORF">BCR34DRAFT_641373</name>
</gene>
<dbReference type="STRING" id="1231657.A0A1Y1YJ03"/>
<accession>A0A1Y1YJ03</accession>
<dbReference type="GO" id="GO:0044550">
    <property type="term" value="P:secondary metabolite biosynthetic process"/>
    <property type="evidence" value="ECO:0007669"/>
    <property type="project" value="TreeGrafter"/>
</dbReference>
<dbReference type="AlphaFoldDB" id="A0A1Y1YJ03"/>
<dbReference type="Pfam" id="PF01494">
    <property type="entry name" value="FAD_binding_3"/>
    <property type="match status" value="1"/>
</dbReference>
<dbReference type="InterPro" id="IPR036188">
    <property type="entry name" value="FAD/NAD-bd_sf"/>
</dbReference>
<dbReference type="PANTHER" id="PTHR46720:SF3">
    <property type="entry name" value="FAD-BINDING DOMAIN-CONTAINING PROTEIN-RELATED"/>
    <property type="match status" value="1"/>
</dbReference>
<dbReference type="SUPFAM" id="SSF54373">
    <property type="entry name" value="FAD-linked reductases, C-terminal domain"/>
    <property type="match status" value="1"/>
</dbReference>
<protein>
    <submittedName>
        <fullName evidence="5">Salicylate 1-monooxygenase</fullName>
    </submittedName>
</protein>
<keyword evidence="5" id="KW-0503">Monooxygenase</keyword>